<name>A0ABV7LX84_9GAMM</name>
<organism evidence="1 2">
    <name type="scientific">Litchfieldella rifensis</name>
    <dbReference type="NCBI Taxonomy" id="762643"/>
    <lineage>
        <taxon>Bacteria</taxon>
        <taxon>Pseudomonadati</taxon>
        <taxon>Pseudomonadota</taxon>
        <taxon>Gammaproteobacteria</taxon>
        <taxon>Oceanospirillales</taxon>
        <taxon>Halomonadaceae</taxon>
        <taxon>Litchfieldella</taxon>
    </lineage>
</organism>
<evidence type="ECO:0000313" key="1">
    <source>
        <dbReference type="EMBL" id="MFC3286225.1"/>
    </source>
</evidence>
<dbReference type="Pfam" id="PF05159">
    <property type="entry name" value="Capsule_synth"/>
    <property type="match status" value="1"/>
</dbReference>
<dbReference type="Gene3D" id="3.40.50.12580">
    <property type="match status" value="1"/>
</dbReference>
<proteinExistence type="predicted"/>
<keyword evidence="2" id="KW-1185">Reference proteome</keyword>
<sequence length="410" mass="47907">MRILWFVATIEDVKFLKTFKKSFDGKIDVFHLNYITLMNMRLEKCKHLLPKKSRECFNKDLSESFNVLSQRLNDNEARKAYSATRVEVKNYLQRFRDEHIAFMIPSGRHVHHIAAKEIAKENDVPCLFINYSNFPGYTVFDREGTDRDSEIYANPRCLDSFNYCPKEEEIEKVFLSFSDLKKKQKKLPQRNKGKLHSLAKKTAFKVDTIFQRVTSVYGDRRVGILSSRDAVIKGRNGEGDRENINIELKSYEGEGYIFFPLQVSTDQQVLVNYRGKSIFKAIDEVVELARSSNQALVIKEHPAEMNRNKVISHIKEKAKKYNNIYITDESVYDNFKKCREVVTVNSTVGLEAILSNKKVTFLGDTFYSRLSRQQLCIYLKKYLISVDYNTREGLDQKKIKEIANRFERLQ</sequence>
<gene>
    <name evidence="1" type="ORF">ACFOEV_21710</name>
</gene>
<evidence type="ECO:0008006" key="3">
    <source>
        <dbReference type="Google" id="ProtNLM"/>
    </source>
</evidence>
<reference evidence="2" key="1">
    <citation type="journal article" date="2019" name="Int. J. Syst. Evol. Microbiol.">
        <title>The Global Catalogue of Microorganisms (GCM) 10K type strain sequencing project: providing services to taxonomists for standard genome sequencing and annotation.</title>
        <authorList>
            <consortium name="The Broad Institute Genomics Platform"/>
            <consortium name="The Broad Institute Genome Sequencing Center for Infectious Disease"/>
            <person name="Wu L."/>
            <person name="Ma J."/>
        </authorList>
    </citation>
    <scope>NUCLEOTIDE SEQUENCE [LARGE SCALE GENOMIC DNA]</scope>
    <source>
        <strain evidence="2">CECT 7698</strain>
    </source>
</reference>
<comment type="caution">
    <text evidence="1">The sequence shown here is derived from an EMBL/GenBank/DDBJ whole genome shotgun (WGS) entry which is preliminary data.</text>
</comment>
<dbReference type="InterPro" id="IPR043148">
    <property type="entry name" value="TagF_C"/>
</dbReference>
<evidence type="ECO:0000313" key="2">
    <source>
        <dbReference type="Proteomes" id="UP001595579"/>
    </source>
</evidence>
<dbReference type="InterPro" id="IPR007833">
    <property type="entry name" value="Capsule_polysaccharide_synth"/>
</dbReference>
<dbReference type="Proteomes" id="UP001595579">
    <property type="component" value="Unassembled WGS sequence"/>
</dbReference>
<dbReference type="EMBL" id="JBHRUG010000049">
    <property type="protein sequence ID" value="MFC3286225.1"/>
    <property type="molecule type" value="Genomic_DNA"/>
</dbReference>
<dbReference type="RefSeq" id="WP_386777084.1">
    <property type="nucleotide sequence ID" value="NZ_JBHRUG010000049.1"/>
</dbReference>
<accession>A0ABV7LX84</accession>
<protein>
    <recommendedName>
        <fullName evidence="3">Capsule polysaccharide biosynthesis protein</fullName>
    </recommendedName>
</protein>